<feature type="transmembrane region" description="Helical" evidence="1">
    <location>
        <begin position="14"/>
        <end position="36"/>
    </location>
</feature>
<dbReference type="Proteomes" id="UP000034004">
    <property type="component" value="Unassembled WGS sequence"/>
</dbReference>
<reference evidence="2 3" key="1">
    <citation type="journal article" date="2015" name="Nature">
        <title>rRNA introns, odd ribosomes, and small enigmatic genomes across a large radiation of phyla.</title>
        <authorList>
            <person name="Brown C.T."/>
            <person name="Hug L.A."/>
            <person name="Thomas B.C."/>
            <person name="Sharon I."/>
            <person name="Castelle C.J."/>
            <person name="Singh A."/>
            <person name="Wilkins M.J."/>
            <person name="Williams K.H."/>
            <person name="Banfield J.F."/>
        </authorList>
    </citation>
    <scope>NUCLEOTIDE SEQUENCE [LARGE SCALE GENOMIC DNA]</scope>
</reference>
<evidence type="ECO:0000313" key="3">
    <source>
        <dbReference type="Proteomes" id="UP000034004"/>
    </source>
</evidence>
<proteinExistence type="predicted"/>
<dbReference type="AlphaFoldDB" id="A0A0G0DFX0"/>
<keyword evidence="1" id="KW-0472">Membrane</keyword>
<accession>A0A0G0DFX0</accession>
<evidence type="ECO:0000313" key="2">
    <source>
        <dbReference type="EMBL" id="KKP62070.1"/>
    </source>
</evidence>
<organism evidence="2 3">
    <name type="scientific">Candidatus Roizmanbacteria bacterium GW2011_GWC2_34_23</name>
    <dbReference type="NCBI Taxonomy" id="1618484"/>
    <lineage>
        <taxon>Bacteria</taxon>
        <taxon>Candidatus Roizmaniibacteriota</taxon>
    </lineage>
</organism>
<dbReference type="STRING" id="1618484.UR56_C0007G0053"/>
<keyword evidence="1" id="KW-1133">Transmembrane helix</keyword>
<name>A0A0G0DFX0_9BACT</name>
<sequence>MEITPTKSFKMNPFVAIVIGSIIVFFVISLAINFFAKKNIKKGKVTFTDTKTGQTINIGGEKLPDTFPKDFPIYPGAKVVSSVSNIQQGKGNGLLVTFTIPSGQGLNKVVPFYKNGLNTSGWTITSSFDSDTIQTWAIAKGSTEGSVAITTFESDPMTIVVTLGDKE</sequence>
<gene>
    <name evidence="2" type="ORF">UR56_C0007G0053</name>
</gene>
<comment type="caution">
    <text evidence="2">The sequence shown here is derived from an EMBL/GenBank/DDBJ whole genome shotgun (WGS) entry which is preliminary data.</text>
</comment>
<protein>
    <submittedName>
        <fullName evidence="2">Uncharacterized protein</fullName>
    </submittedName>
</protein>
<keyword evidence="1" id="KW-0812">Transmembrane</keyword>
<evidence type="ECO:0000256" key="1">
    <source>
        <dbReference type="SAM" id="Phobius"/>
    </source>
</evidence>
<dbReference type="EMBL" id="LBPR01000007">
    <property type="protein sequence ID" value="KKP62070.1"/>
    <property type="molecule type" value="Genomic_DNA"/>
</dbReference>